<dbReference type="GeneID" id="77727415"/>
<evidence type="ECO:0000256" key="4">
    <source>
        <dbReference type="ARBA" id="ARBA00022989"/>
    </source>
</evidence>
<evidence type="ECO:0000256" key="1">
    <source>
        <dbReference type="ARBA" id="ARBA00004141"/>
    </source>
</evidence>
<protein>
    <recommendedName>
        <fullName evidence="10">Integral membrane protein</fullName>
    </recommendedName>
</protein>
<feature type="transmembrane region" description="Helical" evidence="7">
    <location>
        <begin position="205"/>
        <end position="224"/>
    </location>
</feature>
<dbReference type="EMBL" id="JAKWFO010000002">
    <property type="protein sequence ID" value="KAI9638776.1"/>
    <property type="molecule type" value="Genomic_DNA"/>
</dbReference>
<reference evidence="8" key="1">
    <citation type="journal article" date="2022" name="G3 (Bethesda)">
        <title>High quality genome of the basidiomycete yeast Dioszegia hungarica PDD-24b-2 isolated from cloud water.</title>
        <authorList>
            <person name="Jarrige D."/>
            <person name="Haridas S."/>
            <person name="Bleykasten-Grosshans C."/>
            <person name="Joly M."/>
            <person name="Nadalig T."/>
            <person name="Sancelme M."/>
            <person name="Vuilleumier S."/>
            <person name="Grigoriev I.V."/>
            <person name="Amato P."/>
            <person name="Bringel F."/>
        </authorList>
    </citation>
    <scope>NUCLEOTIDE SEQUENCE</scope>
    <source>
        <strain evidence="8">PDD-24b-2</strain>
    </source>
</reference>
<feature type="transmembrane region" description="Helical" evidence="7">
    <location>
        <begin position="160"/>
        <end position="193"/>
    </location>
</feature>
<evidence type="ECO:0000256" key="7">
    <source>
        <dbReference type="SAM" id="Phobius"/>
    </source>
</evidence>
<feature type="compositionally biased region" description="Polar residues" evidence="6">
    <location>
        <begin position="126"/>
        <end position="138"/>
    </location>
</feature>
<dbReference type="PANTHER" id="PTHR22779">
    <property type="entry name" value="SD17342P"/>
    <property type="match status" value="1"/>
</dbReference>
<dbReference type="Pfam" id="PF10190">
    <property type="entry name" value="Tmemb_170"/>
    <property type="match status" value="1"/>
</dbReference>
<evidence type="ECO:0000256" key="3">
    <source>
        <dbReference type="ARBA" id="ARBA00022692"/>
    </source>
</evidence>
<keyword evidence="5 7" id="KW-0472">Membrane</keyword>
<evidence type="ECO:0008006" key="10">
    <source>
        <dbReference type="Google" id="ProtNLM"/>
    </source>
</evidence>
<evidence type="ECO:0000256" key="5">
    <source>
        <dbReference type="ARBA" id="ARBA00023136"/>
    </source>
</evidence>
<keyword evidence="3 7" id="KW-0812">Transmembrane</keyword>
<accession>A0AA38LYC5</accession>
<feature type="region of interest" description="Disordered" evidence="6">
    <location>
        <begin position="88"/>
        <end position="154"/>
    </location>
</feature>
<evidence type="ECO:0000313" key="9">
    <source>
        <dbReference type="Proteomes" id="UP001164286"/>
    </source>
</evidence>
<name>A0AA38LYC5_9TREE</name>
<feature type="transmembrane region" description="Helical" evidence="7">
    <location>
        <begin position="57"/>
        <end position="79"/>
    </location>
</feature>
<dbReference type="Proteomes" id="UP001164286">
    <property type="component" value="Unassembled WGS sequence"/>
</dbReference>
<organism evidence="8 9">
    <name type="scientific">Dioszegia hungarica</name>
    <dbReference type="NCBI Taxonomy" id="4972"/>
    <lineage>
        <taxon>Eukaryota</taxon>
        <taxon>Fungi</taxon>
        <taxon>Dikarya</taxon>
        <taxon>Basidiomycota</taxon>
        <taxon>Agaricomycotina</taxon>
        <taxon>Tremellomycetes</taxon>
        <taxon>Tremellales</taxon>
        <taxon>Bulleribasidiaceae</taxon>
        <taxon>Dioszegia</taxon>
    </lineage>
</organism>
<gene>
    <name evidence="8" type="ORF">MKK02DRAFT_31097</name>
</gene>
<keyword evidence="9" id="KW-1185">Reference proteome</keyword>
<comment type="caution">
    <text evidence="8">The sequence shown here is derived from an EMBL/GenBank/DDBJ whole genome shotgun (WGS) entry which is preliminary data.</text>
</comment>
<dbReference type="RefSeq" id="XP_052948553.1">
    <property type="nucleotide sequence ID" value="XM_053088210.1"/>
</dbReference>
<dbReference type="GO" id="GO:0016020">
    <property type="term" value="C:membrane"/>
    <property type="evidence" value="ECO:0007669"/>
    <property type="project" value="UniProtKB-SubCell"/>
</dbReference>
<comment type="subcellular location">
    <subcellularLocation>
        <location evidence="1">Membrane</location>
        <topology evidence="1">Multi-pass membrane protein</topology>
    </subcellularLocation>
</comment>
<dbReference type="AlphaFoldDB" id="A0AA38LYC5"/>
<dbReference type="InterPro" id="IPR019334">
    <property type="entry name" value="TMEM170A/B/YPR153W-like"/>
</dbReference>
<keyword evidence="4 7" id="KW-1133">Transmembrane helix</keyword>
<sequence length="228" mass="24367">MGSAASAFDQNTGPTVLVPEGYVAPAFPSLYIPTFIRGNEQGGIFLYDAEAIWRFTLYWTLTTMCTTFLIASLIAVFNLSRSILHRPHSTPSAAQNDIPLKPLSSTPRTPSALGPSRSPRPASPITPYTPSAPLLSTGTTASTHTAPARRTRARRKRPPLWPLLLLPIGAVCVAAVIAVISATVIGFALAALYSAGGFSMSTWVPFLWAVIQVLVLIISSYSTLTKIL</sequence>
<dbReference type="PANTHER" id="PTHR22779:SF6">
    <property type="entry name" value="SD17342P"/>
    <property type="match status" value="1"/>
</dbReference>
<evidence type="ECO:0000256" key="6">
    <source>
        <dbReference type="SAM" id="MobiDB-lite"/>
    </source>
</evidence>
<proteinExistence type="inferred from homology"/>
<evidence type="ECO:0000256" key="2">
    <source>
        <dbReference type="ARBA" id="ARBA00006325"/>
    </source>
</evidence>
<comment type="similarity">
    <text evidence="2">Belongs to the TMEM170 family.</text>
</comment>
<evidence type="ECO:0000313" key="8">
    <source>
        <dbReference type="EMBL" id="KAI9638776.1"/>
    </source>
</evidence>